<evidence type="ECO:0000256" key="2">
    <source>
        <dbReference type="SAM" id="MobiDB-lite"/>
    </source>
</evidence>
<comment type="similarity">
    <text evidence="1">Belongs to the GerPA/GerPF family.</text>
</comment>
<evidence type="ECO:0000256" key="1">
    <source>
        <dbReference type="ARBA" id="ARBA00008103"/>
    </source>
</evidence>
<proteinExistence type="inferred from homology"/>
<organism evidence="3 4">
    <name type="scientific">Priestia aryabhattai</name>
    <name type="common">Bacillus aryabhattai</name>
    <dbReference type="NCBI Taxonomy" id="412384"/>
    <lineage>
        <taxon>Bacteria</taxon>
        <taxon>Bacillati</taxon>
        <taxon>Bacillota</taxon>
        <taxon>Bacilli</taxon>
        <taxon>Bacillales</taxon>
        <taxon>Bacillaceae</taxon>
        <taxon>Priestia</taxon>
    </lineage>
</organism>
<gene>
    <name evidence="3" type="ORF">ABDD91_28295</name>
</gene>
<reference evidence="3 4" key="1">
    <citation type="submission" date="2024-05" db="EMBL/GenBank/DDBJ databases">
        <title>The mechanism of isolation and screening of efficient mineral weathering bacteria priestia aryabhattai c4-10 with weathered biotite.</title>
        <authorList>
            <person name="Yang S."/>
        </authorList>
    </citation>
    <scope>NUCLEOTIDE SEQUENCE [LARGE SCALE GENOMIC DNA]</scope>
    <source>
        <strain evidence="3 4">C4-10</strain>
    </source>
</reference>
<feature type="region of interest" description="Disordered" evidence="2">
    <location>
        <begin position="34"/>
        <end position="74"/>
    </location>
</feature>
<evidence type="ECO:0000313" key="4">
    <source>
        <dbReference type="Proteomes" id="UP001418804"/>
    </source>
</evidence>
<dbReference type="RefSeq" id="WP_345936506.1">
    <property type="nucleotide sequence ID" value="NZ_JBDIVD010000008.1"/>
</dbReference>
<dbReference type="Pfam" id="PF10676">
    <property type="entry name" value="gerPA"/>
    <property type="match status" value="1"/>
</dbReference>
<protein>
    <submittedName>
        <fullName evidence="3">Spore germination protein</fullName>
    </submittedName>
</protein>
<reference evidence="3 4" key="2">
    <citation type="submission" date="2024-05" db="EMBL/GenBank/DDBJ databases">
        <authorList>
            <person name="Zheng X."/>
        </authorList>
    </citation>
    <scope>NUCLEOTIDE SEQUENCE [LARGE SCALE GENOMIC DNA]</scope>
    <source>
        <strain evidence="3 4">C4-10</strain>
    </source>
</reference>
<dbReference type="Proteomes" id="UP001418804">
    <property type="component" value="Unassembled WGS sequence"/>
</dbReference>
<dbReference type="InterPro" id="IPR019618">
    <property type="entry name" value="Spore_germination_GerPA"/>
</dbReference>
<sequence>MPSVVGAVNIGSLSGSAPTVEFGDCFKIAPKSVDTTKVGSGSSNTGNFMNITNERSTTNNKNGSIFSQNIAGNL</sequence>
<comment type="caution">
    <text evidence="3">The sequence shown here is derived from an EMBL/GenBank/DDBJ whole genome shotgun (WGS) entry which is preliminary data.</text>
</comment>
<dbReference type="EMBL" id="JBDIVD010000008">
    <property type="protein sequence ID" value="MEN3156727.1"/>
    <property type="molecule type" value="Genomic_DNA"/>
</dbReference>
<evidence type="ECO:0000313" key="3">
    <source>
        <dbReference type="EMBL" id="MEN3156727.1"/>
    </source>
</evidence>
<name>A0ABD5L4M0_PRIAR</name>
<accession>A0ABD5L4M0</accession>
<dbReference type="PANTHER" id="PTHR37808">
    <property type="entry name" value="SPORE GERMINATION PROTEIN-LIKE PROTEIN YDZR-RELATED"/>
    <property type="match status" value="1"/>
</dbReference>
<dbReference type="AlphaFoldDB" id="A0ABD5L4M0"/>
<dbReference type="PANTHER" id="PTHR37808:SF1">
    <property type="entry name" value="SPORE GERMINATION PROTEIN-LIKE PROTEIN YDZR"/>
    <property type="match status" value="1"/>
</dbReference>